<evidence type="ECO:0000313" key="2">
    <source>
        <dbReference type="EMBL" id="KAK6343846.1"/>
    </source>
</evidence>
<comment type="caution">
    <text evidence="2">The sequence shown here is derived from an EMBL/GenBank/DDBJ whole genome shotgun (WGS) entry which is preliminary data.</text>
</comment>
<evidence type="ECO:0000313" key="3">
    <source>
        <dbReference type="Proteomes" id="UP001375240"/>
    </source>
</evidence>
<dbReference type="Proteomes" id="UP001375240">
    <property type="component" value="Unassembled WGS sequence"/>
</dbReference>
<dbReference type="InterPro" id="IPR046347">
    <property type="entry name" value="bZIP_sf"/>
</dbReference>
<dbReference type="InterPro" id="IPR021833">
    <property type="entry name" value="DUF3425"/>
</dbReference>
<dbReference type="CDD" id="cd14688">
    <property type="entry name" value="bZIP_YAP"/>
    <property type="match status" value="1"/>
</dbReference>
<evidence type="ECO:0000256" key="1">
    <source>
        <dbReference type="SAM" id="MobiDB-lite"/>
    </source>
</evidence>
<evidence type="ECO:0008006" key="4">
    <source>
        <dbReference type="Google" id="ProtNLM"/>
    </source>
</evidence>
<dbReference type="PANTHER" id="PTHR38116:SF5">
    <property type="entry name" value="BZIP DOMAIN-CONTAINING PROTEIN"/>
    <property type="match status" value="1"/>
</dbReference>
<protein>
    <recommendedName>
        <fullName evidence="4">BZIP domain-containing protein</fullName>
    </recommendedName>
</protein>
<feature type="region of interest" description="Disordered" evidence="1">
    <location>
        <begin position="1"/>
        <end position="82"/>
    </location>
</feature>
<dbReference type="AlphaFoldDB" id="A0AAV9UKP3"/>
<proteinExistence type="predicted"/>
<accession>A0AAV9UKP3</accession>
<name>A0AAV9UKP3_9PEZI</name>
<gene>
    <name evidence="2" type="ORF">TWF696_007501</name>
</gene>
<organism evidence="2 3">
    <name type="scientific">Orbilia brochopaga</name>
    <dbReference type="NCBI Taxonomy" id="3140254"/>
    <lineage>
        <taxon>Eukaryota</taxon>
        <taxon>Fungi</taxon>
        <taxon>Dikarya</taxon>
        <taxon>Ascomycota</taxon>
        <taxon>Pezizomycotina</taxon>
        <taxon>Orbiliomycetes</taxon>
        <taxon>Orbiliales</taxon>
        <taxon>Orbiliaceae</taxon>
        <taxon>Orbilia</taxon>
    </lineage>
</organism>
<dbReference type="EMBL" id="JAVHNQ010000006">
    <property type="protein sequence ID" value="KAK6343846.1"/>
    <property type="molecule type" value="Genomic_DNA"/>
</dbReference>
<reference evidence="2 3" key="1">
    <citation type="submission" date="2019-10" db="EMBL/GenBank/DDBJ databases">
        <authorList>
            <person name="Palmer J.M."/>
        </authorList>
    </citation>
    <scope>NUCLEOTIDE SEQUENCE [LARGE SCALE GENOMIC DNA]</scope>
    <source>
        <strain evidence="2 3">TWF696</strain>
    </source>
</reference>
<dbReference type="SUPFAM" id="SSF57959">
    <property type="entry name" value="Leucine zipper domain"/>
    <property type="match status" value="1"/>
</dbReference>
<dbReference type="Pfam" id="PF11905">
    <property type="entry name" value="DUF3425"/>
    <property type="match status" value="1"/>
</dbReference>
<feature type="compositionally biased region" description="Polar residues" evidence="1">
    <location>
        <begin position="52"/>
        <end position="63"/>
    </location>
</feature>
<keyword evidence="3" id="KW-1185">Reference proteome</keyword>
<dbReference type="GO" id="GO:0003700">
    <property type="term" value="F:DNA-binding transcription factor activity"/>
    <property type="evidence" value="ECO:0007669"/>
    <property type="project" value="InterPro"/>
</dbReference>
<dbReference type="PANTHER" id="PTHR38116">
    <property type="entry name" value="CHROMOSOME 7, WHOLE GENOME SHOTGUN SEQUENCE"/>
    <property type="match status" value="1"/>
</dbReference>
<feature type="compositionally biased region" description="Basic and acidic residues" evidence="1">
    <location>
        <begin position="22"/>
        <end position="34"/>
    </location>
</feature>
<sequence>MSDIVISGDTQPQPKRRRITEKRRAQNREAQRLFRERKRKKIFESLSHPTEGENSSSQDTQVAASADVIQPTGESSSTISPEHYVPNASNHIANETLASNIYNVPPVPSLENSDRLEEINDLARRLYDADCNRKRVGRHLVSLHWLLNDSNDPVLPDPLTNNSGAMTNDYTSSQDDTTAQGSLLPFENEDHVGRSDVVSNVIANYEVPVSDSLLVVSELGYSHEPSVSYLEPQGQEMVLPASFPPAIFDPGIYNLFPTEENPYSAWVASGHSMREIIKAGLEALAAKNQQLDFRISGENRQRNHQREGWEDQVITATEKYYLQELLLAPEPPLRHNIILEQVSVAKAILINAGIIGLHNPWPEDFKDNFKSPFVQSYFIHGQSIEAVKNEFAHLGASLRPSEAQCTTPHKMVIDALPFRGIKDKMMRARTEGWNLQEFDELEFCEDMGRRALICWGSGHGEYGGQPWDPRSWEARPWFLQKWSHIVDDELKDSSRWWRRLREEEVEELE</sequence>
<dbReference type="Gene3D" id="1.20.5.170">
    <property type="match status" value="1"/>
</dbReference>